<accession>A0A819CNS2</accession>
<dbReference type="Proteomes" id="UP000663874">
    <property type="component" value="Unassembled WGS sequence"/>
</dbReference>
<gene>
    <name evidence="1" type="ORF">FNK824_LOCUS7768</name>
    <name evidence="2" type="ORF">OTI717_LOCUS19067</name>
</gene>
<sequence>MDNKLTKIRRTFAIQLTTKHKLKLHIPNNDSSDSIFEIFINEMSKQLHNKLIKQDEQLLKETNRNSPLFIQRKQLQKDIDDFQILNKRQDVRTIQQIIERVEHMAMFNRKYDTTQIESLLQTNKQSQSIIIPTMKSISVSCPYRALCCELVDRLNWPSELFAPEYDRCFCKTCYPITLPNACQGNIGNKYPIIIPRNWMKFGLKIDEVQAKIHQIWDKWAISYHGTLPNAALSMIKHRQICLPGDTLLDGTKLIIRPGHINGTCIFSQKAFFTSPTIRYAAQNHYSTPLEFTSQIDKYVYTAKIVLRCRQMPGTFTIQGETLNNSQINGTDFCDIIPDEQIEWKTDKRGTVIFDGLCIRLKRVSNQTFNNNTIDQTYFNQK</sequence>
<organism evidence="2 3">
    <name type="scientific">Rotaria sordida</name>
    <dbReference type="NCBI Taxonomy" id="392033"/>
    <lineage>
        <taxon>Eukaryota</taxon>
        <taxon>Metazoa</taxon>
        <taxon>Spiralia</taxon>
        <taxon>Gnathifera</taxon>
        <taxon>Rotifera</taxon>
        <taxon>Eurotatoria</taxon>
        <taxon>Bdelloidea</taxon>
        <taxon>Philodinida</taxon>
        <taxon>Philodinidae</taxon>
        <taxon>Rotaria</taxon>
    </lineage>
</organism>
<evidence type="ECO:0000313" key="2">
    <source>
        <dbReference type="EMBL" id="CAF3815205.1"/>
    </source>
</evidence>
<reference evidence="2" key="1">
    <citation type="submission" date="2021-02" db="EMBL/GenBank/DDBJ databases">
        <authorList>
            <person name="Nowell W R."/>
        </authorList>
    </citation>
    <scope>NUCLEOTIDE SEQUENCE</scope>
</reference>
<dbReference type="EMBL" id="CAJOAX010002723">
    <property type="protein sequence ID" value="CAF3815205.1"/>
    <property type="molecule type" value="Genomic_DNA"/>
</dbReference>
<evidence type="ECO:0000313" key="3">
    <source>
        <dbReference type="Proteomes" id="UP000663823"/>
    </source>
</evidence>
<dbReference type="EMBL" id="CAJOBE010000735">
    <property type="protein sequence ID" value="CAF3679780.1"/>
    <property type="molecule type" value="Genomic_DNA"/>
</dbReference>
<dbReference type="AlphaFoldDB" id="A0A819CNS2"/>
<evidence type="ECO:0000313" key="1">
    <source>
        <dbReference type="EMBL" id="CAF3679780.1"/>
    </source>
</evidence>
<name>A0A819CNS2_9BILA</name>
<comment type="caution">
    <text evidence="2">The sequence shown here is derived from an EMBL/GenBank/DDBJ whole genome shotgun (WGS) entry which is preliminary data.</text>
</comment>
<proteinExistence type="predicted"/>
<dbReference type="Proteomes" id="UP000663823">
    <property type="component" value="Unassembled WGS sequence"/>
</dbReference>
<protein>
    <submittedName>
        <fullName evidence="2">Uncharacterized protein</fullName>
    </submittedName>
</protein>